<name>A0ABT6Z512_9BACT</name>
<comment type="caution">
    <text evidence="2">The sequence shown here is derived from an EMBL/GenBank/DDBJ whole genome shotgun (WGS) entry which is preliminary data.</text>
</comment>
<dbReference type="EMBL" id="JASHIE010000011">
    <property type="protein sequence ID" value="MDI9876210.1"/>
    <property type="molecule type" value="Genomic_DNA"/>
</dbReference>
<protein>
    <recommendedName>
        <fullName evidence="4">HTH HARE-type domain-containing protein</fullName>
    </recommendedName>
</protein>
<evidence type="ECO:0000313" key="3">
    <source>
        <dbReference type="Proteomes" id="UP001225761"/>
    </source>
</evidence>
<sequence>MSKKIKSADKVDLNIPENFSDLDRDTQVKTLVEQILEKKDINNDKNALSGKVLFDIIENSYSDHKIPLNTFIVSLSKLVKSKDSKVNCLGKKQGYYLVDKVEEATGSIDSNEESNQTTVESEDKKRNEKEKFLYPVFTNWLFTQGFGQVKDTSSTKNRDLGTWGNPDVTGLNIHEMLGKTTDIEVATIEIKTTLKDWKTWIFESVAHKRFSNRTYFAFAHSEEFLNKIDPDLKHYAELYGVGILILPVSKDLIEKLNSDKKFSTKIEEEYTSTDIIEYASAHYQRTNYHFRGRFLTALGITSEKELHNWGQRIE</sequence>
<keyword evidence="3" id="KW-1185">Reference proteome</keyword>
<gene>
    <name evidence="2" type="ORF">QM481_16860</name>
</gene>
<dbReference type="RefSeq" id="WP_283382570.1">
    <property type="nucleotide sequence ID" value="NZ_JASHIE010000011.1"/>
</dbReference>
<organism evidence="2 3">
    <name type="scientific">Flectobacillus rivi</name>
    <dbReference type="NCBI Taxonomy" id="2984209"/>
    <lineage>
        <taxon>Bacteria</taxon>
        <taxon>Pseudomonadati</taxon>
        <taxon>Bacteroidota</taxon>
        <taxon>Cytophagia</taxon>
        <taxon>Cytophagales</taxon>
        <taxon>Flectobacillaceae</taxon>
        <taxon>Flectobacillus</taxon>
    </lineage>
</organism>
<feature type="compositionally biased region" description="Polar residues" evidence="1">
    <location>
        <begin position="107"/>
        <end position="119"/>
    </location>
</feature>
<evidence type="ECO:0000256" key="1">
    <source>
        <dbReference type="SAM" id="MobiDB-lite"/>
    </source>
</evidence>
<reference evidence="2 3" key="1">
    <citation type="submission" date="2023-05" db="EMBL/GenBank/DDBJ databases">
        <title>Novel species of genus Flectobacillus isolated from stream in China.</title>
        <authorList>
            <person name="Lu H."/>
        </authorList>
    </citation>
    <scope>NUCLEOTIDE SEQUENCE [LARGE SCALE GENOMIC DNA]</scope>
    <source>
        <strain evidence="2 3">LFS242W</strain>
    </source>
</reference>
<evidence type="ECO:0000313" key="2">
    <source>
        <dbReference type="EMBL" id="MDI9876210.1"/>
    </source>
</evidence>
<proteinExistence type="predicted"/>
<feature type="region of interest" description="Disordered" evidence="1">
    <location>
        <begin position="107"/>
        <end position="126"/>
    </location>
</feature>
<dbReference type="Proteomes" id="UP001225761">
    <property type="component" value="Unassembled WGS sequence"/>
</dbReference>
<accession>A0ABT6Z512</accession>
<evidence type="ECO:0008006" key="4">
    <source>
        <dbReference type="Google" id="ProtNLM"/>
    </source>
</evidence>